<dbReference type="AlphaFoldDB" id="A0A0C3N0M1"/>
<dbReference type="Pfam" id="PF00075">
    <property type="entry name" value="RNase_H"/>
    <property type="match status" value="1"/>
</dbReference>
<evidence type="ECO:0000259" key="2">
    <source>
        <dbReference type="PROSITE" id="PS50879"/>
    </source>
</evidence>
<organism evidence="3 4">
    <name type="scientific">Pisolithus tinctorius Marx 270</name>
    <dbReference type="NCBI Taxonomy" id="870435"/>
    <lineage>
        <taxon>Eukaryota</taxon>
        <taxon>Fungi</taxon>
        <taxon>Dikarya</taxon>
        <taxon>Basidiomycota</taxon>
        <taxon>Agaricomycotina</taxon>
        <taxon>Agaricomycetes</taxon>
        <taxon>Agaricomycetidae</taxon>
        <taxon>Boletales</taxon>
        <taxon>Sclerodermatineae</taxon>
        <taxon>Pisolithaceae</taxon>
        <taxon>Pisolithus</taxon>
    </lineage>
</organism>
<protein>
    <recommendedName>
        <fullName evidence="5">RNase H type-1 domain-containing protein</fullName>
    </recommendedName>
</protein>
<name>A0A0C3N0M1_PISTI</name>
<dbReference type="InterPro" id="IPR002156">
    <property type="entry name" value="RNaseH_domain"/>
</dbReference>
<feature type="non-terminal residue" evidence="3">
    <location>
        <position position="1"/>
    </location>
</feature>
<dbReference type="InterPro" id="IPR036397">
    <property type="entry name" value="RNaseH_sf"/>
</dbReference>
<dbReference type="HOGENOM" id="CLU_000680_23_3_1"/>
<dbReference type="Pfam" id="PF00078">
    <property type="entry name" value="RVT_1"/>
    <property type="match status" value="1"/>
</dbReference>
<dbReference type="PROSITE" id="PS50879">
    <property type="entry name" value="RNASE_H_1"/>
    <property type="match status" value="1"/>
</dbReference>
<dbReference type="InParanoid" id="A0A0C3N0M1"/>
<dbReference type="Pfam" id="PF14529">
    <property type="entry name" value="Exo_endo_phos_2"/>
    <property type="match status" value="1"/>
</dbReference>
<dbReference type="InterPro" id="IPR036691">
    <property type="entry name" value="Endo/exonu/phosph_ase_sf"/>
</dbReference>
<evidence type="ECO:0008006" key="5">
    <source>
        <dbReference type="Google" id="ProtNLM"/>
    </source>
</evidence>
<feature type="domain" description="Reverse transcriptase" evidence="1">
    <location>
        <begin position="499"/>
        <end position="774"/>
    </location>
</feature>
<proteinExistence type="predicted"/>
<dbReference type="SUPFAM" id="SSF53098">
    <property type="entry name" value="Ribonuclease H-like"/>
    <property type="match status" value="1"/>
</dbReference>
<dbReference type="InterPro" id="IPR005135">
    <property type="entry name" value="Endo/exonuclease/phosphatase"/>
</dbReference>
<dbReference type="CDD" id="cd09276">
    <property type="entry name" value="Rnase_HI_RT_non_LTR"/>
    <property type="match status" value="1"/>
</dbReference>
<keyword evidence="4" id="KW-1185">Reference proteome</keyword>
<sequence length="1194" mass="135799">KLRIWQQNLNTSHTALHSLINSEIAKDWDIITLQEPPIDQIGNIRANTHWKVVYPSTKLTQNSRPRAVTLINAMISTNTWEQIDFPSPDVVVTRIRTSKGIYTLFNVYNDCTHDRTVEAMGSFLADNIRNIRPTEDDQMIWLGDFNRHHPLWDEDRNHHLFTTTALTSAQKLLELTADYAMIQALPKGIPTLQSSSSGNWTRPDNVFCTELALESLVSCSTSPEDRGPNTDHVPILTSIDTSLTPSPSIPVLNYREVDWKKFNNTLKKELAKIGPPTVITDEQEFQRKAKGIEAALQTTLEKEVPRTRPHPHTKRWWTKELTSLRKELKTLSKASFTFRAIRDHDSHRSRKEKAREYDKAIKDAKRNHWRDWLEEAGSEELWTANGYISKPYGDGSKSRIPALKTTDEHGNTHTVSSNENKSQLFAKALFPPPPAQSTVPQNYDYPDPVTRWTPITKDQLARTIKNLSPYKAPGPDGVANIVFQKSPSLQDHLLHLFNAVFTLRTYYEPWRESTTVILRKPGKPDYTTPKAYRPIALLNTTAKLLSAIVAERTTHILEDHQLLPATHFGGRPGRSTEDSLLLLEATIRHAWRQKRVVSALFLDIEGAFPNAVTDRLLHNMRKRRLPREIVQFTERLLTNRKTRLRFDDYISNWVHIKNGIGQGDPLSMILYVIYSSDLADIAKGNKELTLAFVDNTALIAIGKTFEDTHYTLLNMMERENGGYDWSNQHNSRFETTKFALMDFTLNRNKPRPTMMIRNAAITPVTTHRFLGVILDHELRWKTQAAQAIAKGTKQALLLRRISATSWGIPTKLMRQLYQAAVVPKVMYTAPVWIRPAYSRDLTTRTRVNPERVETIHPCPIPPNAVPSHTTAIAQNKKDAIKEFEKLKERTMIFTDGSCTEDGVGAAAILYVDYQHIVTLRYHLGSASQHMVFEAEATALLLAAHLLGTRDEVTYPATILVDNQAVIKSSERPSARPGHYLLTHARSMIQNALNKERLTRRSVTVRWIAGHMEIEGNELADREAKIAAKGTHSNSPTGNLPPTLKEQLPLSVSALKQAYNTKLKAIWNKTWKRSPRYSRLASIDPLLPGNSFVKLTASLPKKQTSLLIQLRTGHVPLNSHLHRFKRSDSPACTQCKGNYLENVHHYLFQCTRYNRERHVLQNALGRDATSKAFLLSNAKARPHLLKFIATTRRLQ</sequence>
<dbReference type="STRING" id="870435.A0A0C3N0M1"/>
<dbReference type="PROSITE" id="PS50878">
    <property type="entry name" value="RT_POL"/>
    <property type="match status" value="1"/>
</dbReference>
<reference evidence="3 4" key="1">
    <citation type="submission" date="2014-04" db="EMBL/GenBank/DDBJ databases">
        <authorList>
            <consortium name="DOE Joint Genome Institute"/>
            <person name="Kuo A."/>
            <person name="Kohler A."/>
            <person name="Costa M.D."/>
            <person name="Nagy L.G."/>
            <person name="Floudas D."/>
            <person name="Copeland A."/>
            <person name="Barry K.W."/>
            <person name="Cichocki N."/>
            <person name="Veneault-Fourrey C."/>
            <person name="LaButti K."/>
            <person name="Lindquist E.A."/>
            <person name="Lipzen A."/>
            <person name="Lundell T."/>
            <person name="Morin E."/>
            <person name="Murat C."/>
            <person name="Sun H."/>
            <person name="Tunlid A."/>
            <person name="Henrissat B."/>
            <person name="Grigoriev I.V."/>
            <person name="Hibbett D.S."/>
            <person name="Martin F."/>
            <person name="Nordberg H.P."/>
            <person name="Cantor M.N."/>
            <person name="Hua S.X."/>
        </authorList>
    </citation>
    <scope>NUCLEOTIDE SEQUENCE [LARGE SCALE GENOMIC DNA]</scope>
    <source>
        <strain evidence="3 4">Marx 270</strain>
    </source>
</reference>
<feature type="non-terminal residue" evidence="3">
    <location>
        <position position="1194"/>
    </location>
</feature>
<dbReference type="Proteomes" id="UP000054217">
    <property type="component" value="Unassembled WGS sequence"/>
</dbReference>
<dbReference type="PANTHER" id="PTHR33481">
    <property type="entry name" value="REVERSE TRANSCRIPTASE"/>
    <property type="match status" value="1"/>
</dbReference>
<dbReference type="OrthoDB" id="2840473at2759"/>
<feature type="domain" description="RNase H type-1" evidence="2">
    <location>
        <begin position="886"/>
        <end position="1028"/>
    </location>
</feature>
<gene>
    <name evidence="3" type="ORF">M404DRAFT_83027</name>
</gene>
<dbReference type="Gene3D" id="3.60.10.10">
    <property type="entry name" value="Endonuclease/exonuclease/phosphatase"/>
    <property type="match status" value="1"/>
</dbReference>
<dbReference type="GO" id="GO:0003676">
    <property type="term" value="F:nucleic acid binding"/>
    <property type="evidence" value="ECO:0007669"/>
    <property type="project" value="InterPro"/>
</dbReference>
<reference evidence="4" key="2">
    <citation type="submission" date="2015-01" db="EMBL/GenBank/DDBJ databases">
        <title>Evolutionary Origins and Diversification of the Mycorrhizal Mutualists.</title>
        <authorList>
            <consortium name="DOE Joint Genome Institute"/>
            <consortium name="Mycorrhizal Genomics Consortium"/>
            <person name="Kohler A."/>
            <person name="Kuo A."/>
            <person name="Nagy L.G."/>
            <person name="Floudas D."/>
            <person name="Copeland A."/>
            <person name="Barry K.W."/>
            <person name="Cichocki N."/>
            <person name="Veneault-Fourrey C."/>
            <person name="LaButti K."/>
            <person name="Lindquist E.A."/>
            <person name="Lipzen A."/>
            <person name="Lundell T."/>
            <person name="Morin E."/>
            <person name="Murat C."/>
            <person name="Riley R."/>
            <person name="Ohm R."/>
            <person name="Sun H."/>
            <person name="Tunlid A."/>
            <person name="Henrissat B."/>
            <person name="Grigoriev I.V."/>
            <person name="Hibbett D.S."/>
            <person name="Martin F."/>
        </authorList>
    </citation>
    <scope>NUCLEOTIDE SEQUENCE [LARGE SCALE GENOMIC DNA]</scope>
    <source>
        <strain evidence="4">Marx 270</strain>
    </source>
</reference>
<dbReference type="InterPro" id="IPR000477">
    <property type="entry name" value="RT_dom"/>
</dbReference>
<dbReference type="PANTHER" id="PTHR33481:SF1">
    <property type="entry name" value="ENDONUCLEASE_EXONUCLEASE_PHOSPHATASE DOMAIN-CONTAINING PROTEIN-RELATED"/>
    <property type="match status" value="1"/>
</dbReference>
<evidence type="ECO:0000313" key="4">
    <source>
        <dbReference type="Proteomes" id="UP000054217"/>
    </source>
</evidence>
<dbReference type="InterPro" id="IPR012337">
    <property type="entry name" value="RNaseH-like_sf"/>
</dbReference>
<dbReference type="Gene3D" id="3.30.420.10">
    <property type="entry name" value="Ribonuclease H-like superfamily/Ribonuclease H"/>
    <property type="match status" value="1"/>
</dbReference>
<dbReference type="EMBL" id="KN832089">
    <property type="protein sequence ID" value="KIN94669.1"/>
    <property type="molecule type" value="Genomic_DNA"/>
</dbReference>
<dbReference type="GO" id="GO:0004523">
    <property type="term" value="F:RNA-DNA hybrid ribonuclease activity"/>
    <property type="evidence" value="ECO:0007669"/>
    <property type="project" value="InterPro"/>
</dbReference>
<accession>A0A0C3N0M1</accession>
<evidence type="ECO:0000259" key="1">
    <source>
        <dbReference type="PROSITE" id="PS50878"/>
    </source>
</evidence>
<dbReference type="SUPFAM" id="SSF56219">
    <property type="entry name" value="DNase I-like"/>
    <property type="match status" value="1"/>
</dbReference>
<dbReference type="CDD" id="cd01650">
    <property type="entry name" value="RT_nLTR_like"/>
    <property type="match status" value="1"/>
</dbReference>
<evidence type="ECO:0000313" key="3">
    <source>
        <dbReference type="EMBL" id="KIN94669.1"/>
    </source>
</evidence>